<sequence>MRFPRSCLLLSVIGALLVFGCGKTSANRPKTVKVNGVVLYNGQPVEGALVMLVSTDPNGRGAVGKTDASGKFTLTTFDPGDGAIPGTYNVAISKTILEGEPPPENPQNTGGVEPDKRVSKDLLPPKYKVAATSGLKAEIKEPGPVELKFELTD</sequence>
<keyword evidence="4" id="KW-1185">Reference proteome</keyword>
<name>A0A286RFE9_9BACT</name>
<dbReference type="RefSeq" id="WP_095414920.1">
    <property type="nucleotide sequence ID" value="NZ_CP018477.1"/>
</dbReference>
<dbReference type="InterPro" id="IPR008969">
    <property type="entry name" value="CarboxyPept-like_regulatory"/>
</dbReference>
<evidence type="ECO:0000256" key="2">
    <source>
        <dbReference type="SAM" id="SignalP"/>
    </source>
</evidence>
<reference evidence="3 4" key="1">
    <citation type="journal article" name="Front. Microbiol.">
        <title>Sugar Metabolism of the First Thermophilic Planctomycete Thermogutta terrifontis: Comparative Genomic and Transcriptomic Approaches.</title>
        <authorList>
            <person name="Elcheninov A.G."/>
            <person name="Menzel P."/>
            <person name="Gudbergsdottir S.R."/>
            <person name="Slesarev A.I."/>
            <person name="Kadnikov V.V."/>
            <person name="Krogh A."/>
            <person name="Bonch-Osmolovskaya E.A."/>
            <person name="Peng X."/>
            <person name="Kublanov I.V."/>
        </authorList>
    </citation>
    <scope>NUCLEOTIDE SEQUENCE [LARGE SCALE GENOMIC DNA]</scope>
    <source>
        <strain evidence="3 4">R1</strain>
    </source>
</reference>
<dbReference type="SUPFAM" id="SSF49464">
    <property type="entry name" value="Carboxypeptidase regulatory domain-like"/>
    <property type="match status" value="1"/>
</dbReference>
<accession>A0A286RFE9</accession>
<organism evidence="3 4">
    <name type="scientific">Thermogutta terrifontis</name>
    <dbReference type="NCBI Taxonomy" id="1331910"/>
    <lineage>
        <taxon>Bacteria</taxon>
        <taxon>Pseudomonadati</taxon>
        <taxon>Planctomycetota</taxon>
        <taxon>Planctomycetia</taxon>
        <taxon>Pirellulales</taxon>
        <taxon>Thermoguttaceae</taxon>
        <taxon>Thermogutta</taxon>
    </lineage>
</organism>
<keyword evidence="2" id="KW-0732">Signal</keyword>
<evidence type="ECO:0000313" key="4">
    <source>
        <dbReference type="Proteomes" id="UP000215086"/>
    </source>
</evidence>
<dbReference type="PROSITE" id="PS51257">
    <property type="entry name" value="PROKAR_LIPOPROTEIN"/>
    <property type="match status" value="1"/>
</dbReference>
<dbReference type="OrthoDB" id="268362at2"/>
<gene>
    <name evidence="3" type="ORF">THTE_2060</name>
</gene>
<feature type="chain" id="PRO_5012628862" description="Carboxypeptidase regulatory-like domain-containing protein" evidence="2">
    <location>
        <begin position="27"/>
        <end position="153"/>
    </location>
</feature>
<dbReference type="EMBL" id="CP018477">
    <property type="protein sequence ID" value="ASV74662.1"/>
    <property type="molecule type" value="Genomic_DNA"/>
</dbReference>
<feature type="signal peptide" evidence="2">
    <location>
        <begin position="1"/>
        <end position="26"/>
    </location>
</feature>
<dbReference type="KEGG" id="ttf:THTE_2060"/>
<evidence type="ECO:0000313" key="3">
    <source>
        <dbReference type="EMBL" id="ASV74662.1"/>
    </source>
</evidence>
<feature type="region of interest" description="Disordered" evidence="1">
    <location>
        <begin position="97"/>
        <end position="124"/>
    </location>
</feature>
<protein>
    <recommendedName>
        <fullName evidence="5">Carboxypeptidase regulatory-like domain-containing protein</fullName>
    </recommendedName>
</protein>
<evidence type="ECO:0008006" key="5">
    <source>
        <dbReference type="Google" id="ProtNLM"/>
    </source>
</evidence>
<dbReference type="AlphaFoldDB" id="A0A286RFE9"/>
<proteinExistence type="predicted"/>
<evidence type="ECO:0000256" key="1">
    <source>
        <dbReference type="SAM" id="MobiDB-lite"/>
    </source>
</evidence>
<dbReference type="Proteomes" id="UP000215086">
    <property type="component" value="Chromosome"/>
</dbReference>